<accession>X1TU48</accession>
<reference evidence="1" key="1">
    <citation type="journal article" date="2014" name="Front. Microbiol.">
        <title>High frequency of phylogenetically diverse reductive dehalogenase-homologous genes in deep subseafloor sedimentary metagenomes.</title>
        <authorList>
            <person name="Kawai M."/>
            <person name="Futagami T."/>
            <person name="Toyoda A."/>
            <person name="Takaki Y."/>
            <person name="Nishi S."/>
            <person name="Hori S."/>
            <person name="Arai W."/>
            <person name="Tsubouchi T."/>
            <person name="Morono Y."/>
            <person name="Uchiyama I."/>
            <person name="Ito T."/>
            <person name="Fujiyama A."/>
            <person name="Inagaki F."/>
            <person name="Takami H."/>
        </authorList>
    </citation>
    <scope>NUCLEOTIDE SEQUENCE</scope>
    <source>
        <strain evidence="1">Expedition CK06-06</strain>
    </source>
</reference>
<sequence length="120" mass="12500">FTNSGAFPLTVGPNVNTFNHTVALLFFYSSSNELISLQELANADDLVAIVEGNDGKIQVYGATLGMNASAGEGGTGTLLQDEGGYLITLSGEQIETPRYFNTATGASLATNIAYLDGISE</sequence>
<comment type="caution">
    <text evidence="1">The sequence shown here is derived from an EMBL/GenBank/DDBJ whole genome shotgun (WGS) entry which is preliminary data.</text>
</comment>
<evidence type="ECO:0000313" key="1">
    <source>
        <dbReference type="EMBL" id="GAI94906.1"/>
    </source>
</evidence>
<proteinExistence type="predicted"/>
<protein>
    <submittedName>
        <fullName evidence="1">Uncharacterized protein</fullName>
    </submittedName>
</protein>
<dbReference type="EMBL" id="BARW01019405">
    <property type="protein sequence ID" value="GAI94906.1"/>
    <property type="molecule type" value="Genomic_DNA"/>
</dbReference>
<organism evidence="1">
    <name type="scientific">marine sediment metagenome</name>
    <dbReference type="NCBI Taxonomy" id="412755"/>
    <lineage>
        <taxon>unclassified sequences</taxon>
        <taxon>metagenomes</taxon>
        <taxon>ecological metagenomes</taxon>
    </lineage>
</organism>
<gene>
    <name evidence="1" type="ORF">S12H4_32992</name>
</gene>
<dbReference type="AlphaFoldDB" id="X1TU48"/>
<name>X1TU48_9ZZZZ</name>
<feature type="non-terminal residue" evidence="1">
    <location>
        <position position="1"/>
    </location>
</feature>